<feature type="transmembrane region" description="Helical" evidence="7">
    <location>
        <begin position="171"/>
        <end position="192"/>
    </location>
</feature>
<protein>
    <recommendedName>
        <fullName evidence="8">Cation efflux protein transmembrane domain-containing protein</fullName>
    </recommendedName>
</protein>
<evidence type="ECO:0000313" key="9">
    <source>
        <dbReference type="EMBL" id="WVZ17575.1"/>
    </source>
</evidence>
<keyword evidence="10" id="KW-1185">Reference proteome</keyword>
<keyword evidence="3" id="KW-0813">Transport</keyword>
<dbReference type="GO" id="GO:0005385">
    <property type="term" value="F:zinc ion transmembrane transporter activity"/>
    <property type="evidence" value="ECO:0007669"/>
    <property type="project" value="TreeGrafter"/>
</dbReference>
<evidence type="ECO:0000259" key="8">
    <source>
        <dbReference type="Pfam" id="PF01545"/>
    </source>
</evidence>
<keyword evidence="3" id="KW-0406">Ion transport</keyword>
<evidence type="ECO:0000256" key="3">
    <source>
        <dbReference type="ARBA" id="ARBA00022906"/>
    </source>
</evidence>
<evidence type="ECO:0000256" key="7">
    <source>
        <dbReference type="SAM" id="Phobius"/>
    </source>
</evidence>
<reference evidence="9 10" key="1">
    <citation type="journal article" date="2023" name="Life. Sci Alliance">
        <title>Evolutionary insights into 3D genome organization and epigenetic landscape of Vigna mungo.</title>
        <authorList>
            <person name="Junaid A."/>
            <person name="Singh B."/>
            <person name="Bhatia S."/>
        </authorList>
    </citation>
    <scope>NUCLEOTIDE SEQUENCE [LARGE SCALE GENOMIC DNA]</scope>
    <source>
        <strain evidence="9">Urdbean</strain>
    </source>
</reference>
<dbReference type="PANTHER" id="PTHR11562">
    <property type="entry name" value="CATION EFFLUX PROTEIN/ ZINC TRANSPORTER"/>
    <property type="match status" value="1"/>
</dbReference>
<evidence type="ECO:0000256" key="5">
    <source>
        <dbReference type="ARBA" id="ARBA00023136"/>
    </source>
</evidence>
<feature type="compositionally biased region" description="Basic and acidic residues" evidence="6">
    <location>
        <begin position="206"/>
        <end position="228"/>
    </location>
</feature>
<proteinExistence type="predicted"/>
<keyword evidence="2 7" id="KW-0812">Transmembrane</keyword>
<dbReference type="GO" id="GO:0005886">
    <property type="term" value="C:plasma membrane"/>
    <property type="evidence" value="ECO:0007669"/>
    <property type="project" value="TreeGrafter"/>
</dbReference>
<feature type="transmembrane region" description="Helical" evidence="7">
    <location>
        <begin position="101"/>
        <end position="120"/>
    </location>
</feature>
<name>A0AAQ3NY82_VIGMU</name>
<organism evidence="9 10">
    <name type="scientific">Vigna mungo</name>
    <name type="common">Black gram</name>
    <name type="synonym">Phaseolus mungo</name>
    <dbReference type="NCBI Taxonomy" id="3915"/>
    <lineage>
        <taxon>Eukaryota</taxon>
        <taxon>Viridiplantae</taxon>
        <taxon>Streptophyta</taxon>
        <taxon>Embryophyta</taxon>
        <taxon>Tracheophyta</taxon>
        <taxon>Spermatophyta</taxon>
        <taxon>Magnoliopsida</taxon>
        <taxon>eudicotyledons</taxon>
        <taxon>Gunneridae</taxon>
        <taxon>Pentapetalae</taxon>
        <taxon>rosids</taxon>
        <taxon>fabids</taxon>
        <taxon>Fabales</taxon>
        <taxon>Fabaceae</taxon>
        <taxon>Papilionoideae</taxon>
        <taxon>50 kb inversion clade</taxon>
        <taxon>NPAAA clade</taxon>
        <taxon>indigoferoid/millettioid clade</taxon>
        <taxon>Phaseoleae</taxon>
        <taxon>Vigna</taxon>
    </lineage>
</organism>
<feature type="region of interest" description="Disordered" evidence="6">
    <location>
        <begin position="199"/>
        <end position="234"/>
    </location>
</feature>
<keyword evidence="5 7" id="KW-0472">Membrane</keyword>
<dbReference type="InterPro" id="IPR002524">
    <property type="entry name" value="Cation_efflux"/>
</dbReference>
<dbReference type="InterPro" id="IPR058533">
    <property type="entry name" value="Cation_efflux_TM"/>
</dbReference>
<dbReference type="InterPro" id="IPR050681">
    <property type="entry name" value="CDF/SLC30A"/>
</dbReference>
<dbReference type="NCBIfam" id="TIGR01297">
    <property type="entry name" value="CDF"/>
    <property type="match status" value="1"/>
</dbReference>
<keyword evidence="3" id="KW-0864">Zinc transport</keyword>
<keyword evidence="4 7" id="KW-1133">Transmembrane helix</keyword>
<feature type="transmembrane region" description="Helical" evidence="7">
    <location>
        <begin position="132"/>
        <end position="159"/>
    </location>
</feature>
<feature type="domain" description="Cation efflux protein transmembrane" evidence="8">
    <location>
        <begin position="71"/>
        <end position="254"/>
    </location>
</feature>
<evidence type="ECO:0000256" key="6">
    <source>
        <dbReference type="SAM" id="MobiDB-lite"/>
    </source>
</evidence>
<evidence type="ECO:0000256" key="2">
    <source>
        <dbReference type="ARBA" id="ARBA00022692"/>
    </source>
</evidence>
<dbReference type="Gene3D" id="1.20.1510.10">
    <property type="entry name" value="Cation efflux protein transmembrane domain"/>
    <property type="match status" value="1"/>
</dbReference>
<gene>
    <name evidence="9" type="ORF">V8G54_010557</name>
</gene>
<dbReference type="AlphaFoldDB" id="A0AAQ3NY82"/>
<comment type="subcellular location">
    <subcellularLocation>
        <location evidence="1">Membrane</location>
        <topology evidence="1">Multi-pass membrane protein</topology>
    </subcellularLocation>
</comment>
<evidence type="ECO:0000313" key="10">
    <source>
        <dbReference type="Proteomes" id="UP001374535"/>
    </source>
</evidence>
<evidence type="ECO:0000256" key="1">
    <source>
        <dbReference type="ARBA" id="ARBA00004141"/>
    </source>
</evidence>
<dbReference type="Proteomes" id="UP001374535">
    <property type="component" value="Chromosome 3"/>
</dbReference>
<accession>A0AAQ3NY82</accession>
<dbReference type="InterPro" id="IPR027469">
    <property type="entry name" value="Cation_efflux_TMD_sf"/>
</dbReference>
<evidence type="ECO:0000256" key="4">
    <source>
        <dbReference type="ARBA" id="ARBA00022989"/>
    </source>
</evidence>
<dbReference type="EMBL" id="CP144698">
    <property type="protein sequence ID" value="WVZ17575.1"/>
    <property type="molecule type" value="Genomic_DNA"/>
</dbReference>
<dbReference type="SUPFAM" id="SSF161111">
    <property type="entry name" value="Cation efflux protein transmembrane domain-like"/>
    <property type="match status" value="1"/>
</dbReference>
<keyword evidence="3" id="KW-0862">Zinc</keyword>
<sequence>MEAQSSRQMEIIEMSGDFAQNSQQTQVIETSGDFLDGKRRRICGEAPCGFADVGSISKDSQERSSSMRKLVMALIFCVIFMIGEVVGGIKADSLVILTDAAHLLSDVAAFAISLFSLWAAGWEATTRHSYGFFRIEILGALVSIQLIWCLAGILVYEAINRIIAGPKSVNGFLMFLISAFGFVVNIIMALLLGHNHGHKHGHQHGHNHDDDEHHHTDDHTHHHDDHHSQTKKKKKQWNINVQGAFLHVLGDCIPSCK</sequence>
<dbReference type="PANTHER" id="PTHR11562:SF88">
    <property type="entry name" value="METAL TOLERANCE PROTEIN 1"/>
    <property type="match status" value="1"/>
</dbReference>
<dbReference type="Pfam" id="PF01545">
    <property type="entry name" value="Cation_efflux"/>
    <property type="match status" value="1"/>
</dbReference>
<feature type="transmembrane region" description="Helical" evidence="7">
    <location>
        <begin position="70"/>
        <end position="89"/>
    </location>
</feature>